<reference evidence="2" key="3">
    <citation type="journal article" date="2021" name="Elife">
        <title>Post-translational flavinylation is associated with diverse extracytosolic redox functionalities throughout bacterial life.</title>
        <authorList>
            <person name="Meheust R."/>
            <person name="Huang S."/>
            <person name="Rivera-Lugo R."/>
            <person name="Banfield J.F."/>
            <person name="Light S.H."/>
        </authorList>
    </citation>
    <scope>NUCLEOTIDE SEQUENCE</scope>
</reference>
<reference evidence="2" key="4">
    <citation type="submission" date="2025-08" db="UniProtKB">
        <authorList>
            <consortium name="RefSeq"/>
        </authorList>
    </citation>
    <scope>IDENTIFICATION</scope>
</reference>
<reference evidence="2" key="1">
    <citation type="journal article" date="2001" name="FEBS Lett.">
        <title>Expression and mutagenesis of the NqrC subunit of the NQR respiratory Na(+) pump from Vibrio cholerae with covalently attached FMN.</title>
        <authorList>
            <person name="Barquera B."/>
            <person name="Hase C.C."/>
            <person name="Gennis R.B."/>
        </authorList>
    </citation>
    <scope>NUCLEOTIDE SEQUENCE</scope>
</reference>
<accession>A0AC36KJ68</accession>
<dbReference type="Proteomes" id="UP000675920">
    <property type="component" value="Unplaced"/>
</dbReference>
<dbReference type="RefSeq" id="WP_051379096.1">
    <property type="nucleotide sequence ID" value="NZ_KI519499.1"/>
</dbReference>
<name>A0AC36KJ68_9BURK</name>
<organism evidence="1 2">
    <name type="scientific">Derxia gummosa DSM 723</name>
    <dbReference type="NCBI Taxonomy" id="1121388"/>
    <lineage>
        <taxon>Bacteria</taxon>
        <taxon>Pseudomonadati</taxon>
        <taxon>Pseudomonadota</taxon>
        <taxon>Betaproteobacteria</taxon>
        <taxon>Burkholderiales</taxon>
        <taxon>Alcaligenaceae</taxon>
        <taxon>Derxia</taxon>
    </lineage>
</organism>
<keyword evidence="1" id="KW-1185">Reference proteome</keyword>
<proteinExistence type="predicted"/>
<protein>
    <submittedName>
        <fullName evidence="2">FMN-binding protein</fullName>
    </submittedName>
</protein>
<evidence type="ECO:0000313" key="2">
    <source>
        <dbReference type="RefSeq" id="WP_051379096.1"/>
    </source>
</evidence>
<sequence length="192" mass="20237">MLGGGASLPAGTALAPAVLAAASLLPASAFAVDYLTPEQAQKQLFPDADSFEQHTVALDPARMAQIEKKAGLPARTARWTVLQAKKGGAPLGWLVFDNVVGKFELITYAVALGTDGAVRQIEILSYRESHGGEVRLPAWRRQFAGKTGDAALKVGDDIANISGATLSCTHLTDGVRRIVTLMQLAREGGWVS</sequence>
<evidence type="ECO:0000313" key="1">
    <source>
        <dbReference type="Proteomes" id="UP000675920"/>
    </source>
</evidence>
<reference evidence="2" key="2">
    <citation type="journal article" date="2003" name="BMC Microbiol.">
        <title>New knowledge from old: in silico discovery of novel protein domains in Streptomyces coelicolor.</title>
        <authorList>
            <person name="Yeats C."/>
            <person name="Bentley S."/>
            <person name="Bateman A."/>
        </authorList>
    </citation>
    <scope>NUCLEOTIDE SEQUENCE</scope>
</reference>